<protein>
    <submittedName>
        <fullName evidence="1">Uncharacterized protein</fullName>
    </submittedName>
</protein>
<proteinExistence type="predicted"/>
<dbReference type="AlphaFoldDB" id="A0A2P2QRI2"/>
<dbReference type="EMBL" id="GGEC01089103">
    <property type="protein sequence ID" value="MBX69587.1"/>
    <property type="molecule type" value="Transcribed_RNA"/>
</dbReference>
<organism evidence="1">
    <name type="scientific">Rhizophora mucronata</name>
    <name type="common">Asiatic mangrove</name>
    <dbReference type="NCBI Taxonomy" id="61149"/>
    <lineage>
        <taxon>Eukaryota</taxon>
        <taxon>Viridiplantae</taxon>
        <taxon>Streptophyta</taxon>
        <taxon>Embryophyta</taxon>
        <taxon>Tracheophyta</taxon>
        <taxon>Spermatophyta</taxon>
        <taxon>Magnoliopsida</taxon>
        <taxon>eudicotyledons</taxon>
        <taxon>Gunneridae</taxon>
        <taxon>Pentapetalae</taxon>
        <taxon>rosids</taxon>
        <taxon>fabids</taxon>
        <taxon>Malpighiales</taxon>
        <taxon>Rhizophoraceae</taxon>
        <taxon>Rhizophora</taxon>
    </lineage>
</organism>
<name>A0A2P2QRI2_RHIMU</name>
<sequence length="32" mass="3689">MSITSCLRQRNVQSMGLEDIVENDDIIHRSLD</sequence>
<accession>A0A2P2QRI2</accession>
<evidence type="ECO:0000313" key="1">
    <source>
        <dbReference type="EMBL" id="MBX69587.1"/>
    </source>
</evidence>
<reference evidence="1" key="1">
    <citation type="submission" date="2018-02" db="EMBL/GenBank/DDBJ databases">
        <title>Rhizophora mucronata_Transcriptome.</title>
        <authorList>
            <person name="Meera S.P."/>
            <person name="Sreeshan A."/>
            <person name="Augustine A."/>
        </authorList>
    </citation>
    <scope>NUCLEOTIDE SEQUENCE</scope>
    <source>
        <tissue evidence="1">Leaf</tissue>
    </source>
</reference>